<organism evidence="2 3">
    <name type="scientific">Linum tenue</name>
    <dbReference type="NCBI Taxonomy" id="586396"/>
    <lineage>
        <taxon>Eukaryota</taxon>
        <taxon>Viridiplantae</taxon>
        <taxon>Streptophyta</taxon>
        <taxon>Embryophyta</taxon>
        <taxon>Tracheophyta</taxon>
        <taxon>Spermatophyta</taxon>
        <taxon>Magnoliopsida</taxon>
        <taxon>eudicotyledons</taxon>
        <taxon>Gunneridae</taxon>
        <taxon>Pentapetalae</taxon>
        <taxon>rosids</taxon>
        <taxon>fabids</taxon>
        <taxon>Malpighiales</taxon>
        <taxon>Linaceae</taxon>
        <taxon>Linum</taxon>
    </lineage>
</organism>
<keyword evidence="3" id="KW-1185">Reference proteome</keyword>
<feature type="transmembrane region" description="Helical" evidence="1">
    <location>
        <begin position="6"/>
        <end position="27"/>
    </location>
</feature>
<gene>
    <name evidence="2" type="ORF">LITE_LOCUS36274</name>
</gene>
<name>A0AAV0P0W8_9ROSI</name>
<keyword evidence="1" id="KW-0472">Membrane</keyword>
<accession>A0AAV0P0W8</accession>
<keyword evidence="1" id="KW-0812">Transmembrane</keyword>
<proteinExistence type="predicted"/>
<reference evidence="2" key="1">
    <citation type="submission" date="2022-08" db="EMBL/GenBank/DDBJ databases">
        <authorList>
            <person name="Gutierrez-Valencia J."/>
        </authorList>
    </citation>
    <scope>NUCLEOTIDE SEQUENCE</scope>
</reference>
<comment type="caution">
    <text evidence="2">The sequence shown here is derived from an EMBL/GenBank/DDBJ whole genome shotgun (WGS) entry which is preliminary data.</text>
</comment>
<keyword evidence="1" id="KW-1133">Transmembrane helix</keyword>
<dbReference type="EMBL" id="CAMGYJ010000008">
    <property type="protein sequence ID" value="CAI0464654.1"/>
    <property type="molecule type" value="Genomic_DNA"/>
</dbReference>
<evidence type="ECO:0000313" key="2">
    <source>
        <dbReference type="EMBL" id="CAI0464654.1"/>
    </source>
</evidence>
<dbReference type="AlphaFoldDB" id="A0AAV0P0W8"/>
<evidence type="ECO:0000256" key="1">
    <source>
        <dbReference type="SAM" id="Phobius"/>
    </source>
</evidence>
<protein>
    <submittedName>
        <fullName evidence="2">Uncharacterized protein</fullName>
    </submittedName>
</protein>
<dbReference type="Proteomes" id="UP001154282">
    <property type="component" value="Unassembled WGS sequence"/>
</dbReference>
<evidence type="ECO:0000313" key="3">
    <source>
        <dbReference type="Proteomes" id="UP001154282"/>
    </source>
</evidence>
<sequence length="101" mass="10676">MGKPAISLRIATSLVLIVLAVLISGMLKPGEARTSPSVQVADVGNKQLAMGGTNATNYSVEQTEDPPACSDGSQCINYCHAKNPELDYFCSGDSKCFCSWC</sequence>